<comment type="caution">
    <text evidence="2">The sequence shown here is derived from an EMBL/GenBank/DDBJ whole genome shotgun (WGS) entry which is preliminary data.</text>
</comment>
<evidence type="ECO:0000313" key="3">
    <source>
        <dbReference type="Proteomes" id="UP000676310"/>
    </source>
</evidence>
<evidence type="ECO:0000313" key="2">
    <source>
        <dbReference type="EMBL" id="CAG5158439.1"/>
    </source>
</evidence>
<protein>
    <recommendedName>
        <fullName evidence="1">MULE transposase domain-containing protein</fullName>
    </recommendedName>
</protein>
<dbReference type="PANTHER" id="PTHR47718">
    <property type="entry name" value="OS01G0519700 PROTEIN"/>
    <property type="match status" value="1"/>
</dbReference>
<reference evidence="2" key="1">
    <citation type="submission" date="2021-05" db="EMBL/GenBank/DDBJ databases">
        <authorList>
            <person name="Stam R."/>
        </authorList>
    </citation>
    <scope>NUCLEOTIDE SEQUENCE</scope>
    <source>
        <strain evidence="2">CS162</strain>
    </source>
</reference>
<dbReference type="Pfam" id="PF10551">
    <property type="entry name" value="MULE"/>
    <property type="match status" value="1"/>
</dbReference>
<sequence>MTHAGARPMQILAAIQKEDHDTLVSATDIRSERKAVREKQLSGRSPIEALLDNLSTSDWVFAVKKDDNNHVQNLFFAHQKQIEMLRANPDVLLMDCTYRTNKYKLPLLHILGCTNLQTFYSAGFCFLTNETQADYHWAIANFLLKTGVQKPRVFISDQEEALKMTARSLLPEVPQLLCVWHINKNIQTKAQQTWRDADGVTREEKKRIAEYRAGFMKRWTQVCPP</sequence>
<dbReference type="RefSeq" id="XP_043168632.1">
    <property type="nucleotide sequence ID" value="XM_043312697.1"/>
</dbReference>
<dbReference type="EMBL" id="CAJRGZ010000019">
    <property type="protein sequence ID" value="CAG5158439.1"/>
    <property type="molecule type" value="Genomic_DNA"/>
</dbReference>
<dbReference type="Proteomes" id="UP000676310">
    <property type="component" value="Unassembled WGS sequence"/>
</dbReference>
<evidence type="ECO:0000259" key="1">
    <source>
        <dbReference type="Pfam" id="PF10551"/>
    </source>
</evidence>
<name>A0A8J2I9E2_9PLEO</name>
<dbReference type="InterPro" id="IPR018289">
    <property type="entry name" value="MULE_transposase_dom"/>
</dbReference>
<dbReference type="OrthoDB" id="4359445at2759"/>
<feature type="domain" description="MULE transposase" evidence="1">
    <location>
        <begin position="91"/>
        <end position="185"/>
    </location>
</feature>
<dbReference type="PANTHER" id="PTHR47718:SF3">
    <property type="entry name" value="PROTEIN FAR1-RELATED SEQUENCE 5-LIKE"/>
    <property type="match status" value="1"/>
</dbReference>
<organism evidence="2 3">
    <name type="scientific">Alternaria atra</name>
    <dbReference type="NCBI Taxonomy" id="119953"/>
    <lineage>
        <taxon>Eukaryota</taxon>
        <taxon>Fungi</taxon>
        <taxon>Dikarya</taxon>
        <taxon>Ascomycota</taxon>
        <taxon>Pezizomycotina</taxon>
        <taxon>Dothideomycetes</taxon>
        <taxon>Pleosporomycetidae</taxon>
        <taxon>Pleosporales</taxon>
        <taxon>Pleosporineae</taxon>
        <taxon>Pleosporaceae</taxon>
        <taxon>Alternaria</taxon>
        <taxon>Alternaria sect. Ulocladioides</taxon>
    </lineage>
</organism>
<accession>A0A8J2I9E2</accession>
<dbReference type="AlphaFoldDB" id="A0A8J2I9E2"/>
<dbReference type="GeneID" id="67016819"/>
<proteinExistence type="predicted"/>
<keyword evidence="3" id="KW-1185">Reference proteome</keyword>
<gene>
    <name evidence="2" type="ORF">ALTATR162_LOCUS5080</name>
</gene>